<evidence type="ECO:0000313" key="4">
    <source>
        <dbReference type="EMBL" id="PWW83126.1"/>
    </source>
</evidence>
<dbReference type="InterPro" id="IPR048289">
    <property type="entry name" value="RRM2_NsCP33-like"/>
</dbReference>
<dbReference type="InterPro" id="IPR052462">
    <property type="entry name" value="SLIRP/GR-RBP-like"/>
</dbReference>
<keyword evidence="5" id="KW-1185">Reference proteome</keyword>
<dbReference type="InterPro" id="IPR035979">
    <property type="entry name" value="RBD_domain_sf"/>
</dbReference>
<evidence type="ECO:0000259" key="3">
    <source>
        <dbReference type="PROSITE" id="PS50102"/>
    </source>
</evidence>
<reference evidence="5" key="1">
    <citation type="submission" date="2017-10" db="EMBL/GenBank/DDBJ databases">
        <authorList>
            <person name="Gaisin V.A."/>
            <person name="Rysina M.S."/>
            <person name="Grouzdev D.S."/>
        </authorList>
    </citation>
    <scope>NUCLEOTIDE SEQUENCE [LARGE SCALE GENOMIC DNA]</scope>
    <source>
        <strain evidence="5">V1</strain>
    </source>
</reference>
<dbReference type="Pfam" id="PF00076">
    <property type="entry name" value="RRM_1"/>
    <property type="match status" value="1"/>
</dbReference>
<comment type="caution">
    <text evidence="4">The sequence shown here is derived from an EMBL/GenBank/DDBJ whole genome shotgun (WGS) entry which is preliminary data.</text>
</comment>
<dbReference type="GO" id="GO:0003723">
    <property type="term" value="F:RNA binding"/>
    <property type="evidence" value="ECO:0007669"/>
    <property type="project" value="UniProtKB-KW"/>
</dbReference>
<organism evidence="4 5">
    <name type="scientific">Prosthecochloris marina</name>
    <dbReference type="NCBI Taxonomy" id="2017681"/>
    <lineage>
        <taxon>Bacteria</taxon>
        <taxon>Pseudomonadati</taxon>
        <taxon>Chlorobiota</taxon>
        <taxon>Chlorobiia</taxon>
        <taxon>Chlorobiales</taxon>
        <taxon>Chlorobiaceae</taxon>
        <taxon>Prosthecochloris</taxon>
    </lineage>
</organism>
<dbReference type="Proteomes" id="UP000246278">
    <property type="component" value="Unassembled WGS sequence"/>
</dbReference>
<dbReference type="EMBL" id="PDNZ01000001">
    <property type="protein sequence ID" value="PWW83126.1"/>
    <property type="molecule type" value="Genomic_DNA"/>
</dbReference>
<dbReference type="AlphaFoldDB" id="A0A317TBK7"/>
<dbReference type="PANTHER" id="PTHR48027">
    <property type="entry name" value="HETEROGENEOUS NUCLEAR RIBONUCLEOPROTEIN 87F-RELATED"/>
    <property type="match status" value="1"/>
</dbReference>
<dbReference type="InterPro" id="IPR000504">
    <property type="entry name" value="RRM_dom"/>
</dbReference>
<feature type="region of interest" description="Disordered" evidence="2">
    <location>
        <begin position="66"/>
        <end position="89"/>
    </location>
</feature>
<evidence type="ECO:0000313" key="5">
    <source>
        <dbReference type="Proteomes" id="UP000246278"/>
    </source>
</evidence>
<accession>A0A317TBK7</accession>
<proteinExistence type="predicted"/>
<gene>
    <name evidence="4" type="ORF">CR164_00780</name>
</gene>
<evidence type="ECO:0000256" key="1">
    <source>
        <dbReference type="ARBA" id="ARBA00022884"/>
    </source>
</evidence>
<protein>
    <submittedName>
        <fullName evidence="4">RNA-binding protein</fullName>
    </submittedName>
</protein>
<dbReference type="CDD" id="cd21608">
    <property type="entry name" value="RRM2_NsCP33_like"/>
    <property type="match status" value="1"/>
</dbReference>
<dbReference type="SUPFAM" id="SSF54928">
    <property type="entry name" value="RNA-binding domain, RBD"/>
    <property type="match status" value="1"/>
</dbReference>
<dbReference type="InterPro" id="IPR012677">
    <property type="entry name" value="Nucleotide-bd_a/b_plait_sf"/>
</dbReference>
<dbReference type="OrthoDB" id="9798855at2"/>
<dbReference type="Gene3D" id="3.30.70.330">
    <property type="match status" value="1"/>
</dbReference>
<keyword evidence="1" id="KW-0694">RNA-binding</keyword>
<evidence type="ECO:0000256" key="2">
    <source>
        <dbReference type="SAM" id="MobiDB-lite"/>
    </source>
</evidence>
<feature type="compositionally biased region" description="Basic and acidic residues" evidence="2">
    <location>
        <begin position="78"/>
        <end position="89"/>
    </location>
</feature>
<name>A0A317TBK7_9CHLB</name>
<feature type="domain" description="RRM" evidence="3">
    <location>
        <begin position="1"/>
        <end position="79"/>
    </location>
</feature>
<sequence length="89" mass="9959">MNIYIGNLEYGVTENDLRDAFGEFGEVSSANIITDKFTGRSKGFGFVEMPNDGEANEAIEALNDSDLNGRSIKVNQARPREERPSRPRY</sequence>
<dbReference type="RefSeq" id="WP_110022008.1">
    <property type="nucleotide sequence ID" value="NZ_PDNZ01000001.1"/>
</dbReference>
<dbReference type="SMART" id="SM00360">
    <property type="entry name" value="RRM"/>
    <property type="match status" value="1"/>
</dbReference>
<dbReference type="PROSITE" id="PS50102">
    <property type="entry name" value="RRM"/>
    <property type="match status" value="1"/>
</dbReference>